<dbReference type="GO" id="GO:0019867">
    <property type="term" value="C:outer membrane"/>
    <property type="evidence" value="ECO:0007669"/>
    <property type="project" value="InterPro"/>
</dbReference>
<dbReference type="Pfam" id="PF07660">
    <property type="entry name" value="STN"/>
    <property type="match status" value="1"/>
</dbReference>
<dbReference type="AlphaFoldDB" id="A0A364NJI9"/>
<evidence type="ECO:0000256" key="2">
    <source>
        <dbReference type="ARBA" id="ARBA00023136"/>
    </source>
</evidence>
<name>A0A364NJI9_9GAMM</name>
<comment type="caution">
    <text evidence="5">The sequence shown here is derived from an EMBL/GenBank/DDBJ whole genome shotgun (WGS) entry which is preliminary data.</text>
</comment>
<dbReference type="Gene3D" id="3.55.50.30">
    <property type="match status" value="1"/>
</dbReference>
<reference evidence="5 6" key="1">
    <citation type="submission" date="2018-06" db="EMBL/GenBank/DDBJ databases">
        <title>Nitrincola tibetense sp. nov., isolated from Lake XuguoCo on Tibetan Plateau.</title>
        <authorList>
            <person name="Xing P."/>
        </authorList>
    </citation>
    <scope>NUCLEOTIDE SEQUENCE [LARGE SCALE GENOMIC DNA]</scope>
    <source>
        <strain evidence="6">xg18</strain>
    </source>
</reference>
<keyword evidence="3" id="KW-0998">Cell outer membrane</keyword>
<keyword evidence="1" id="KW-0813">Transport</keyword>
<feature type="domain" description="Secretin/TonB short N-terminal" evidence="4">
    <location>
        <begin position="71"/>
        <end position="122"/>
    </location>
</feature>
<organism evidence="5 6">
    <name type="scientific">Nitrincola tibetensis</name>
    <dbReference type="NCBI Taxonomy" id="2219697"/>
    <lineage>
        <taxon>Bacteria</taxon>
        <taxon>Pseudomonadati</taxon>
        <taxon>Pseudomonadota</taxon>
        <taxon>Gammaproteobacteria</taxon>
        <taxon>Oceanospirillales</taxon>
        <taxon>Oceanospirillaceae</taxon>
        <taxon>Nitrincola</taxon>
    </lineage>
</organism>
<dbReference type="Gene3D" id="2.170.130.10">
    <property type="entry name" value="TonB-dependent receptor, plug domain"/>
    <property type="match status" value="1"/>
</dbReference>
<dbReference type="InterPro" id="IPR011662">
    <property type="entry name" value="Secretin/TonB_short_N"/>
</dbReference>
<sequence>MSYTVIAVSFKRKPLSHLLLLGTLCVGMTAGMLPFSVMASSMQEASTSRHWNISAGPLGQALNTLGQQSGILLSYSTDLVEGKSSTGLSGHYTVQEALDILLSSTGLQSAPIVSGGFLIRARGQTGTDQTVLLPLMRVEGGYARSGFSSLESGEMRNAMRGDLAESLSILPSVRVADRSSSSLQQGDIKPAEFSIRGAAPYQNKLMLDGAAIDNLMDPAQREGLGNYTSVAGHSQSIFINSDFLKHVEVIDVNASASEGGFTGGVIKAETKGYQGEDSFSISRRMTRDSWTTFHVDPVQQGTFGDAAAQLPVGLPGEFQPNFRKDQTSIQGATRLGDIGVFAGLDEKTSRIRQKQHVSVDFAHFAETGRIFRPSEERTLDTYSRSGVLRLDMLEQDYLLNASLAFSEYDQDSFFINFPDSDFDSRHQGLNLSVNFAKNFGDTRMDLNVNAGRSSDERYFEKNIMDQYKNTTVYDGGMIGGYGELENEQQTLNTTLKFSSPLADTLSFDYGGELRWIHFRQNRLNDFIFNEYKLDFTQPLPPQIGLGSWSPVDQFKDRQVIYQAGKTRFSNLNSAAFAELHSDQQRIFWRTGLRLERDGWLGNTNVAPRLSGGIYLDDEKRYRLSAGANRYYGKSFLAYRLREKERDLIVETSRTSPTGEFMPVDLSRRWLYQDLDTPYDDEINLGISGPVLSGEAGLVMVERRGERQVRTQQDTAKDLKWFDNSGSSRTHQIDLYWRSTPAEWLGAYWAVNASASWMDKQTDTTYGNDSSGYLSSINGDEEVWFDGKRILKRDLPASNFATPVSVNLDLITRSPNDRIQLRNAFAFTNGYRYLRNLGRDTATGLSQYDVYKQGSTLRWDMSLDLRLLESKNSPYLRVDVVNVTDNQNVVSAESNVQLFGVGRQYWLELGYRF</sequence>
<proteinExistence type="predicted"/>
<evidence type="ECO:0000313" key="5">
    <source>
        <dbReference type="EMBL" id="RAU17236.1"/>
    </source>
</evidence>
<accession>A0A364NJI9</accession>
<dbReference type="SMART" id="SM00965">
    <property type="entry name" value="STN"/>
    <property type="match status" value="1"/>
</dbReference>
<dbReference type="OrthoDB" id="9766643at2"/>
<dbReference type="SUPFAM" id="SSF56935">
    <property type="entry name" value="Porins"/>
    <property type="match status" value="1"/>
</dbReference>
<dbReference type="InterPro" id="IPR037066">
    <property type="entry name" value="Plug_dom_sf"/>
</dbReference>
<keyword evidence="2" id="KW-0472">Membrane</keyword>
<evidence type="ECO:0000256" key="1">
    <source>
        <dbReference type="ARBA" id="ARBA00022448"/>
    </source>
</evidence>
<keyword evidence="6" id="KW-1185">Reference proteome</keyword>
<dbReference type="Pfam" id="PF07715">
    <property type="entry name" value="Plug"/>
    <property type="match status" value="1"/>
</dbReference>
<evidence type="ECO:0000256" key="3">
    <source>
        <dbReference type="ARBA" id="ARBA00023237"/>
    </source>
</evidence>
<evidence type="ECO:0000259" key="4">
    <source>
        <dbReference type="SMART" id="SM00965"/>
    </source>
</evidence>
<dbReference type="EMBL" id="QKRX01000011">
    <property type="protein sequence ID" value="RAU17236.1"/>
    <property type="molecule type" value="Genomic_DNA"/>
</dbReference>
<gene>
    <name evidence="5" type="ORF">DN062_13790</name>
</gene>
<protein>
    <recommendedName>
        <fullName evidence="4">Secretin/TonB short N-terminal domain-containing protein</fullName>
    </recommendedName>
</protein>
<dbReference type="InterPro" id="IPR012910">
    <property type="entry name" value="Plug_dom"/>
</dbReference>
<evidence type="ECO:0000313" key="6">
    <source>
        <dbReference type="Proteomes" id="UP000250744"/>
    </source>
</evidence>
<dbReference type="RefSeq" id="WP_112159891.1">
    <property type="nucleotide sequence ID" value="NZ_QKRX01000011.1"/>
</dbReference>
<dbReference type="Proteomes" id="UP000250744">
    <property type="component" value="Unassembled WGS sequence"/>
</dbReference>